<dbReference type="Proteomes" id="UP000315369">
    <property type="component" value="Unassembled WGS sequence"/>
</dbReference>
<keyword evidence="3" id="KW-1185">Reference proteome</keyword>
<evidence type="ECO:0000313" key="2">
    <source>
        <dbReference type="EMBL" id="TQF16780.1"/>
    </source>
</evidence>
<accession>A0A540X6F0</accession>
<dbReference type="AlphaFoldDB" id="A0A540X6F0"/>
<proteinExistence type="predicted"/>
<sequence length="216" mass="23390">MGVVAVRKVQIIAVVVVVVGFVGAGLASVLNQALGVGRLHVLTVAGSAVELAVDGKPTPELSKDDDHLVFEVSRGPHKVKLTDPTSGTVIHYSVDVPYGFAELLLPTREDQCFLRFDMTEAAYGRRSADSEQVLPRVTDRYQNTNEPISIPSHTYYTHGELPETVRSSEKAFLLRDTPCAFAGEGANEGLQRLALSERADELFTDPDALLANDAEE</sequence>
<evidence type="ECO:0000313" key="3">
    <source>
        <dbReference type="Proteomes" id="UP000315369"/>
    </source>
</evidence>
<keyword evidence="1" id="KW-1133">Transmembrane helix</keyword>
<organism evidence="2 3">
    <name type="scientific">Myxococcus llanfairpwllgwyngyllgogerychwyrndrobwllllantysiliogogogochensis</name>
    <dbReference type="NCBI Taxonomy" id="2590453"/>
    <lineage>
        <taxon>Bacteria</taxon>
        <taxon>Pseudomonadati</taxon>
        <taxon>Myxococcota</taxon>
        <taxon>Myxococcia</taxon>
        <taxon>Myxococcales</taxon>
        <taxon>Cystobacterineae</taxon>
        <taxon>Myxococcaceae</taxon>
        <taxon>Myxococcus</taxon>
    </lineage>
</organism>
<dbReference type="RefSeq" id="WP_141641517.1">
    <property type="nucleotide sequence ID" value="NZ_VIFM01000017.1"/>
</dbReference>
<evidence type="ECO:0000256" key="1">
    <source>
        <dbReference type="SAM" id="Phobius"/>
    </source>
</evidence>
<gene>
    <name evidence="2" type="ORF">FJV41_06390</name>
</gene>
<feature type="transmembrane region" description="Helical" evidence="1">
    <location>
        <begin position="12"/>
        <end position="30"/>
    </location>
</feature>
<keyword evidence="1" id="KW-0472">Membrane</keyword>
<keyword evidence="1" id="KW-0812">Transmembrane</keyword>
<protein>
    <submittedName>
        <fullName evidence="2">Uncharacterized protein</fullName>
    </submittedName>
</protein>
<comment type="caution">
    <text evidence="2">The sequence shown here is derived from an EMBL/GenBank/DDBJ whole genome shotgun (WGS) entry which is preliminary data.</text>
</comment>
<dbReference type="EMBL" id="VIFM01000017">
    <property type="protein sequence ID" value="TQF16780.1"/>
    <property type="molecule type" value="Genomic_DNA"/>
</dbReference>
<reference evidence="2 3" key="1">
    <citation type="submission" date="2019-06" db="EMBL/GenBank/DDBJ databases">
        <authorList>
            <person name="Livingstone P."/>
            <person name="Whitworth D."/>
        </authorList>
    </citation>
    <scope>NUCLEOTIDE SEQUENCE [LARGE SCALE GENOMIC DNA]</scope>
    <source>
        <strain evidence="2 3">AM401</strain>
    </source>
</reference>
<dbReference type="OrthoDB" id="9950022at2"/>
<name>A0A540X6F0_9BACT</name>